<dbReference type="Proteomes" id="UP000034797">
    <property type="component" value="Unassembled WGS sequence"/>
</dbReference>
<dbReference type="EMBL" id="LCJW01000034">
    <property type="protein sequence ID" value="KKT85363.1"/>
    <property type="molecule type" value="Genomic_DNA"/>
</dbReference>
<organism evidence="2 3">
    <name type="scientific">Candidatus Collierbacteria bacterium GW2011_GWA2_44_99</name>
    <dbReference type="NCBI Taxonomy" id="1618380"/>
    <lineage>
        <taxon>Bacteria</taxon>
        <taxon>Candidatus Collieribacteriota</taxon>
    </lineage>
</organism>
<protein>
    <recommendedName>
        <fullName evidence="1">PD-(D/E)XK endonuclease-like domain-containing protein</fullName>
    </recommendedName>
</protein>
<accession>A0A0G1KPA9</accession>
<evidence type="ECO:0000313" key="2">
    <source>
        <dbReference type="EMBL" id="KKT85363.1"/>
    </source>
</evidence>
<name>A0A0G1KPA9_9BACT</name>
<evidence type="ECO:0000259" key="1">
    <source>
        <dbReference type="Pfam" id="PF12705"/>
    </source>
</evidence>
<dbReference type="InterPro" id="IPR038726">
    <property type="entry name" value="PDDEXK_AddAB-type"/>
</dbReference>
<dbReference type="Gene3D" id="3.90.320.10">
    <property type="match status" value="1"/>
</dbReference>
<proteinExistence type="predicted"/>
<dbReference type="AlphaFoldDB" id="A0A0G1KPA9"/>
<feature type="domain" description="PD-(D/E)XK endonuclease-like" evidence="1">
    <location>
        <begin position="11"/>
        <end position="250"/>
    </location>
</feature>
<reference evidence="2 3" key="1">
    <citation type="journal article" date="2015" name="Nature">
        <title>rRNA introns, odd ribosomes, and small enigmatic genomes across a large radiation of phyla.</title>
        <authorList>
            <person name="Brown C.T."/>
            <person name="Hug L.A."/>
            <person name="Thomas B.C."/>
            <person name="Sharon I."/>
            <person name="Castelle C.J."/>
            <person name="Singh A."/>
            <person name="Wilkins M.J."/>
            <person name="Williams K.H."/>
            <person name="Banfield J.F."/>
        </authorList>
    </citation>
    <scope>NUCLEOTIDE SEQUENCE [LARGE SCALE GENOMIC DNA]</scope>
</reference>
<dbReference type="Pfam" id="PF12705">
    <property type="entry name" value="PDDEXK_1"/>
    <property type="match status" value="1"/>
</dbReference>
<evidence type="ECO:0000313" key="3">
    <source>
        <dbReference type="Proteomes" id="UP000034797"/>
    </source>
</evidence>
<dbReference type="InterPro" id="IPR011604">
    <property type="entry name" value="PDDEXK-like_dom_sf"/>
</dbReference>
<gene>
    <name evidence="2" type="ORF">UW84_C0034G0007</name>
</gene>
<sequence length="290" mass="33192">MPKDKFSAVWISHTSINDYLHCPRAYYLKNIYKDKTTGHKIQVISPSLALGSAVHSVIESLSNIPTNSRFDESLILKFDEIWNQYGGKKGGFVDLEEEHKFKERGKAMLRKVMDNPGPLKNLSIKIKESLPYYWISEAENIILCGKLDWLEYLQDSDSVHIIDFKTGKKEETADSLQLPIYHLLVHHCQKRPVSKASYWYLEFSSSPQEKALPDLKQAHEKVLEVGRKIKLARKLERFECSSGDTGCSWCLPFEEVVRGGGEFVGEINHRNTYLLSKSIAVEIEDDSLII</sequence>
<comment type="caution">
    <text evidence="2">The sequence shown here is derived from an EMBL/GenBank/DDBJ whole genome shotgun (WGS) entry which is preliminary data.</text>
</comment>